<feature type="region of interest" description="Disordered" evidence="7">
    <location>
        <begin position="485"/>
        <end position="532"/>
    </location>
</feature>
<comment type="subcellular location">
    <subcellularLocation>
        <location evidence="1">Cytoplasm</location>
        <location evidence="1">Cytoskeleton</location>
        <location evidence="1">Cilium axoneme</location>
    </subcellularLocation>
</comment>
<protein>
    <submittedName>
        <fullName evidence="9">Radial spoke head protein 4 homolog A</fullName>
    </submittedName>
</protein>
<dbReference type="CDD" id="cd22963">
    <property type="entry name" value="DD_CrRSP4-like"/>
    <property type="match status" value="1"/>
</dbReference>
<dbReference type="RefSeq" id="XP_017782889.1">
    <property type="nucleotide sequence ID" value="XM_017927400.1"/>
</dbReference>
<evidence type="ECO:0000256" key="3">
    <source>
        <dbReference type="ARBA" id="ARBA00023069"/>
    </source>
</evidence>
<dbReference type="Proteomes" id="UP000695000">
    <property type="component" value="Unplaced"/>
</dbReference>
<reference evidence="9" key="1">
    <citation type="submission" date="2025-08" db="UniProtKB">
        <authorList>
            <consortium name="RefSeq"/>
        </authorList>
    </citation>
    <scope>IDENTIFICATION</scope>
    <source>
        <tissue evidence="9">Whole Larva</tissue>
    </source>
</reference>
<evidence type="ECO:0000256" key="2">
    <source>
        <dbReference type="ARBA" id="ARBA00022490"/>
    </source>
</evidence>
<keyword evidence="3" id="KW-0969">Cilium</keyword>
<evidence type="ECO:0000313" key="8">
    <source>
        <dbReference type="Proteomes" id="UP000695000"/>
    </source>
</evidence>
<feature type="compositionally biased region" description="Acidic residues" evidence="7">
    <location>
        <begin position="304"/>
        <end position="318"/>
    </location>
</feature>
<evidence type="ECO:0000256" key="6">
    <source>
        <dbReference type="SAM" id="Coils"/>
    </source>
</evidence>
<dbReference type="Pfam" id="PF04712">
    <property type="entry name" value="Radial_spoke"/>
    <property type="match status" value="1"/>
</dbReference>
<proteinExistence type="predicted"/>
<keyword evidence="8" id="KW-1185">Reference proteome</keyword>
<feature type="region of interest" description="Disordered" evidence="7">
    <location>
        <begin position="372"/>
        <end position="400"/>
    </location>
</feature>
<evidence type="ECO:0000256" key="4">
    <source>
        <dbReference type="ARBA" id="ARBA00023212"/>
    </source>
</evidence>
<dbReference type="GeneID" id="108567128"/>
<name>A0ABM1N7T9_NICVS</name>
<organism evidence="8 9">
    <name type="scientific">Nicrophorus vespilloides</name>
    <name type="common">Boreal carrion beetle</name>
    <dbReference type="NCBI Taxonomy" id="110193"/>
    <lineage>
        <taxon>Eukaryota</taxon>
        <taxon>Metazoa</taxon>
        <taxon>Ecdysozoa</taxon>
        <taxon>Arthropoda</taxon>
        <taxon>Hexapoda</taxon>
        <taxon>Insecta</taxon>
        <taxon>Pterygota</taxon>
        <taxon>Neoptera</taxon>
        <taxon>Endopterygota</taxon>
        <taxon>Coleoptera</taxon>
        <taxon>Polyphaga</taxon>
        <taxon>Staphyliniformia</taxon>
        <taxon>Silphidae</taxon>
        <taxon>Nicrophorinae</taxon>
        <taxon>Nicrophorus</taxon>
    </lineage>
</organism>
<evidence type="ECO:0000256" key="1">
    <source>
        <dbReference type="ARBA" id="ARBA00004430"/>
    </source>
</evidence>
<feature type="compositionally biased region" description="Acidic residues" evidence="7">
    <location>
        <begin position="509"/>
        <end position="532"/>
    </location>
</feature>
<keyword evidence="2" id="KW-0963">Cytoplasm</keyword>
<gene>
    <name evidence="9" type="primary">LOC108567128</name>
</gene>
<feature type="coiled-coil region" evidence="6">
    <location>
        <begin position="149"/>
        <end position="186"/>
    </location>
</feature>
<dbReference type="PANTHER" id="PTHR13159">
    <property type="entry name" value="RADIAL SPOKEHEAD-RELATED"/>
    <property type="match status" value="1"/>
</dbReference>
<dbReference type="PANTHER" id="PTHR13159:SF0">
    <property type="entry name" value="RADIAL SPOKE HEAD 6 HOMOLOG A"/>
    <property type="match status" value="1"/>
</dbReference>
<evidence type="ECO:0000313" key="9">
    <source>
        <dbReference type="RefSeq" id="XP_017782889.1"/>
    </source>
</evidence>
<dbReference type="InterPro" id="IPR006802">
    <property type="entry name" value="Radial_spoke"/>
</dbReference>
<evidence type="ECO:0000256" key="7">
    <source>
        <dbReference type="SAM" id="MobiDB-lite"/>
    </source>
</evidence>
<sequence>MYDHLTDVLNKILAERPENVIDFFEEYSRKVKEKRFKPLTDHLEDIYVSPLRYELARKWQPLLRPLPVDEPSTMDPEDQEIADMTRNDMLQLQYYFEMAAFGLPRTEMFAILLSMMRLIKKEPVVSIRFWGKIYGLYRNYLVVETDLKEEEYMKKNENFLEELKLKEEAKALEEAAKLELATQEIKGEENTTGIPRPLPPEPVNLYEEEPEAPDEPAGVGVNKKVYYVCHEVGDDWIQLPEVTAKQIRVSRLIRKSFTGSLEQKVDVYPEFPGNEMNLLRAQIGRISAGTHISPLGFYTFGGEGGEEEEEEEAEEEEGGGGSKTTYRENMRFEGVAIRDLIDSSMSFWVHHALNILPQGRTTWWNPYPQEMDEEMGEEEEEKERKIGPEPETGPPLLTPLSEDSALETIRPWSVRSSSNIMQNYAIAIVRSNIWPGAFCFSNQGKIFQNIYLGDGLKQLAQTFSPKPLPPVQQDYPIGPEIMEIDDPTGAEEEAWRIAHLPKEKPPADEMAEEEEEEDEDDEDDDDDDDDDD</sequence>
<feature type="compositionally biased region" description="Basic and acidic residues" evidence="7">
    <location>
        <begin position="493"/>
        <end position="507"/>
    </location>
</feature>
<keyword evidence="4" id="KW-0206">Cytoskeleton</keyword>
<feature type="compositionally biased region" description="Acidic residues" evidence="7">
    <location>
        <begin position="372"/>
        <end position="381"/>
    </location>
</feature>
<feature type="region of interest" description="Disordered" evidence="7">
    <location>
        <begin position="297"/>
        <end position="326"/>
    </location>
</feature>
<keyword evidence="6" id="KW-0175">Coiled coil</keyword>
<keyword evidence="5" id="KW-0966">Cell projection</keyword>
<accession>A0ABM1N7T9</accession>
<evidence type="ECO:0000256" key="5">
    <source>
        <dbReference type="ARBA" id="ARBA00023273"/>
    </source>
</evidence>